<organism evidence="2 3">
    <name type="scientific">Romboutsia timonensis</name>
    <dbReference type="NCBI Taxonomy" id="1776391"/>
    <lineage>
        <taxon>Bacteria</taxon>
        <taxon>Bacillati</taxon>
        <taxon>Bacillota</taxon>
        <taxon>Clostridia</taxon>
        <taxon>Peptostreptococcales</taxon>
        <taxon>Peptostreptococcaceae</taxon>
        <taxon>Romboutsia</taxon>
    </lineage>
</organism>
<keyword evidence="2" id="KW-0255">Endonuclease</keyword>
<dbReference type="InterPro" id="IPR003615">
    <property type="entry name" value="HNH_nuc"/>
</dbReference>
<proteinExistence type="predicted"/>
<dbReference type="GO" id="GO:0004519">
    <property type="term" value="F:endonuclease activity"/>
    <property type="evidence" value="ECO:0007669"/>
    <property type="project" value="UniProtKB-KW"/>
</dbReference>
<gene>
    <name evidence="2" type="ORF">K8V90_07495</name>
</gene>
<dbReference type="Proteomes" id="UP000776700">
    <property type="component" value="Unassembled WGS sequence"/>
</dbReference>
<evidence type="ECO:0000259" key="1">
    <source>
        <dbReference type="Pfam" id="PF13392"/>
    </source>
</evidence>
<dbReference type="AlphaFoldDB" id="A0A921T099"/>
<dbReference type="EMBL" id="DYUB01000233">
    <property type="protein sequence ID" value="HJG96925.1"/>
    <property type="molecule type" value="Genomic_DNA"/>
</dbReference>
<evidence type="ECO:0000313" key="2">
    <source>
        <dbReference type="EMBL" id="HJG96925.1"/>
    </source>
</evidence>
<keyword evidence="2" id="KW-0378">Hydrolase</keyword>
<sequence length="167" mass="20217">MEVWKEISENPMFEVSNLGNIRNGRTKILLKKIISDEFEEVYLPKVNEFYVHRIVAKEFIDNDEGYNIVLHKNGNKTDNRVENLEWSNTSKCMNRYIEEHGHWKKYVCFVCVDNVKLETETIKEMDSILRTVFNIKRFKYWAKKDIPKKYRNRIKFIKIKKEIFTND</sequence>
<reference evidence="2" key="2">
    <citation type="submission" date="2021-09" db="EMBL/GenBank/DDBJ databases">
        <authorList>
            <person name="Gilroy R."/>
        </authorList>
    </citation>
    <scope>NUCLEOTIDE SEQUENCE</scope>
    <source>
        <strain evidence="2">1277</strain>
    </source>
</reference>
<protein>
    <submittedName>
        <fullName evidence="2">HNH endonuclease</fullName>
    </submittedName>
</protein>
<comment type="caution">
    <text evidence="2">The sequence shown here is derived from an EMBL/GenBank/DDBJ whole genome shotgun (WGS) entry which is preliminary data.</text>
</comment>
<accession>A0A921T099</accession>
<dbReference type="Pfam" id="PF13392">
    <property type="entry name" value="HNH_3"/>
    <property type="match status" value="1"/>
</dbReference>
<feature type="domain" description="HNH nuclease" evidence="1">
    <location>
        <begin position="50"/>
        <end position="88"/>
    </location>
</feature>
<name>A0A921T099_9FIRM</name>
<dbReference type="InterPro" id="IPR044925">
    <property type="entry name" value="His-Me_finger_sf"/>
</dbReference>
<reference evidence="2" key="1">
    <citation type="journal article" date="2021" name="PeerJ">
        <title>Extensive microbial diversity within the chicken gut microbiome revealed by metagenomics and culture.</title>
        <authorList>
            <person name="Gilroy R."/>
            <person name="Ravi A."/>
            <person name="Getino M."/>
            <person name="Pursley I."/>
            <person name="Horton D.L."/>
            <person name="Alikhan N.F."/>
            <person name="Baker D."/>
            <person name="Gharbi K."/>
            <person name="Hall N."/>
            <person name="Watson M."/>
            <person name="Adriaenssens E.M."/>
            <person name="Foster-Nyarko E."/>
            <person name="Jarju S."/>
            <person name="Secka A."/>
            <person name="Antonio M."/>
            <person name="Oren A."/>
            <person name="Chaudhuri R.R."/>
            <person name="La Ragione R."/>
            <person name="Hildebrand F."/>
            <person name="Pallen M.J."/>
        </authorList>
    </citation>
    <scope>NUCLEOTIDE SEQUENCE</scope>
    <source>
        <strain evidence="2">1277</strain>
    </source>
</reference>
<keyword evidence="2" id="KW-0540">Nuclease</keyword>
<dbReference type="Gene3D" id="3.90.75.20">
    <property type="match status" value="1"/>
</dbReference>
<dbReference type="SUPFAM" id="SSF54060">
    <property type="entry name" value="His-Me finger endonucleases"/>
    <property type="match status" value="1"/>
</dbReference>
<evidence type="ECO:0000313" key="3">
    <source>
        <dbReference type="Proteomes" id="UP000776700"/>
    </source>
</evidence>